<feature type="transmembrane region" description="Helical" evidence="1">
    <location>
        <begin position="37"/>
        <end position="59"/>
    </location>
</feature>
<keyword evidence="1" id="KW-0472">Membrane</keyword>
<name>A0A1X2GKK8_9FUNG</name>
<accession>A0A1X2GKK8</accession>
<feature type="transmembrane region" description="Helical" evidence="1">
    <location>
        <begin position="12"/>
        <end position="31"/>
    </location>
</feature>
<dbReference type="OrthoDB" id="5586934at2759"/>
<comment type="caution">
    <text evidence="2">The sequence shown here is derived from an EMBL/GenBank/DDBJ whole genome shotgun (WGS) entry which is preliminary data.</text>
</comment>
<gene>
    <name evidence="2" type="ORF">DM01DRAFT_1335411</name>
</gene>
<dbReference type="EMBL" id="MCGT01000012">
    <property type="protein sequence ID" value="ORX55113.1"/>
    <property type="molecule type" value="Genomic_DNA"/>
</dbReference>
<evidence type="ECO:0000313" key="3">
    <source>
        <dbReference type="Proteomes" id="UP000242146"/>
    </source>
</evidence>
<sequence>MANLDLKIKIANTVATVLLLGSHYSVFIWGPNVDNHWYGYIPVAVLQFLLIGLTIYQWLPKAPKDVLEGISYWYLLVAVLASGTVSLAVSGLHRAFSFVVLLWQLATLIFIYHRLRHFPPRNKTDEAFLNAPFSILTSISVTETLYALFDLFSFTRNSEIAQTVLVIVNGLIALHLVDYSHRKDWVFATTTAWAIGSGAISQRYFHTATHTVSLIVVGILISAVARALIPQWIERLHRRIAHWSNRIGERTPLLGH</sequence>
<evidence type="ECO:0000313" key="2">
    <source>
        <dbReference type="EMBL" id="ORX55113.1"/>
    </source>
</evidence>
<feature type="transmembrane region" description="Helical" evidence="1">
    <location>
        <begin position="127"/>
        <end position="148"/>
    </location>
</feature>
<feature type="transmembrane region" description="Helical" evidence="1">
    <location>
        <begin position="160"/>
        <end position="178"/>
    </location>
</feature>
<protein>
    <submittedName>
        <fullName evidence="2">Uncharacterized protein</fullName>
    </submittedName>
</protein>
<keyword evidence="1" id="KW-1133">Transmembrane helix</keyword>
<feature type="transmembrane region" description="Helical" evidence="1">
    <location>
        <begin position="211"/>
        <end position="229"/>
    </location>
</feature>
<keyword evidence="3" id="KW-1185">Reference proteome</keyword>
<organism evidence="2 3">
    <name type="scientific">Hesseltinella vesiculosa</name>
    <dbReference type="NCBI Taxonomy" id="101127"/>
    <lineage>
        <taxon>Eukaryota</taxon>
        <taxon>Fungi</taxon>
        <taxon>Fungi incertae sedis</taxon>
        <taxon>Mucoromycota</taxon>
        <taxon>Mucoromycotina</taxon>
        <taxon>Mucoromycetes</taxon>
        <taxon>Mucorales</taxon>
        <taxon>Cunninghamellaceae</taxon>
        <taxon>Hesseltinella</taxon>
    </lineage>
</organism>
<proteinExistence type="predicted"/>
<dbReference type="Proteomes" id="UP000242146">
    <property type="component" value="Unassembled WGS sequence"/>
</dbReference>
<dbReference type="AlphaFoldDB" id="A0A1X2GKK8"/>
<feature type="transmembrane region" description="Helical" evidence="1">
    <location>
        <begin position="95"/>
        <end position="115"/>
    </location>
</feature>
<evidence type="ECO:0000256" key="1">
    <source>
        <dbReference type="SAM" id="Phobius"/>
    </source>
</evidence>
<keyword evidence="1" id="KW-0812">Transmembrane</keyword>
<reference evidence="2 3" key="1">
    <citation type="submission" date="2016-07" db="EMBL/GenBank/DDBJ databases">
        <title>Pervasive Adenine N6-methylation of Active Genes in Fungi.</title>
        <authorList>
            <consortium name="DOE Joint Genome Institute"/>
            <person name="Mondo S.J."/>
            <person name="Dannebaum R.O."/>
            <person name="Kuo R.C."/>
            <person name="Labutti K."/>
            <person name="Haridas S."/>
            <person name="Kuo A."/>
            <person name="Salamov A."/>
            <person name="Ahrendt S.R."/>
            <person name="Lipzen A."/>
            <person name="Sullivan W."/>
            <person name="Andreopoulos W.B."/>
            <person name="Clum A."/>
            <person name="Lindquist E."/>
            <person name="Daum C."/>
            <person name="Ramamoorthy G.K."/>
            <person name="Gryganskyi A."/>
            <person name="Culley D."/>
            <person name="Magnuson J.K."/>
            <person name="James T.Y."/>
            <person name="O'Malley M.A."/>
            <person name="Stajich J.E."/>
            <person name="Spatafora J.W."/>
            <person name="Visel A."/>
            <person name="Grigoriev I.V."/>
        </authorList>
    </citation>
    <scope>NUCLEOTIDE SEQUENCE [LARGE SCALE GENOMIC DNA]</scope>
    <source>
        <strain evidence="2 3">NRRL 3301</strain>
    </source>
</reference>
<feature type="transmembrane region" description="Helical" evidence="1">
    <location>
        <begin position="71"/>
        <end position="89"/>
    </location>
</feature>